<protein>
    <submittedName>
        <fullName evidence="1">Uncharacterized protein</fullName>
    </submittedName>
</protein>
<accession>A0A1V4JWP6</accession>
<keyword evidence="2" id="KW-1185">Reference proteome</keyword>
<evidence type="ECO:0000313" key="2">
    <source>
        <dbReference type="Proteomes" id="UP000190648"/>
    </source>
</evidence>
<dbReference type="Proteomes" id="UP000190648">
    <property type="component" value="Unassembled WGS sequence"/>
</dbReference>
<dbReference type="AlphaFoldDB" id="A0A1V4JWP6"/>
<reference evidence="1 2" key="1">
    <citation type="submission" date="2016-02" db="EMBL/GenBank/DDBJ databases">
        <title>Band-tailed pigeon sequencing and assembly.</title>
        <authorList>
            <person name="Soares A.E."/>
            <person name="Novak B.J."/>
            <person name="Rice E.S."/>
            <person name="O'Connell B."/>
            <person name="Chang D."/>
            <person name="Weber S."/>
            <person name="Shapiro B."/>
        </authorList>
    </citation>
    <scope>NUCLEOTIDE SEQUENCE [LARGE SCALE GENOMIC DNA]</scope>
    <source>
        <strain evidence="1">BTP2013</strain>
        <tissue evidence="1">Blood</tissue>
    </source>
</reference>
<comment type="caution">
    <text evidence="1">The sequence shown here is derived from an EMBL/GenBank/DDBJ whole genome shotgun (WGS) entry which is preliminary data.</text>
</comment>
<dbReference type="EMBL" id="LSYS01005643">
    <property type="protein sequence ID" value="OPJ76561.1"/>
    <property type="molecule type" value="Genomic_DNA"/>
</dbReference>
<gene>
    <name evidence="1" type="ORF">AV530_016223</name>
</gene>
<proteinExistence type="predicted"/>
<organism evidence="1 2">
    <name type="scientific">Patagioenas fasciata monilis</name>
    <dbReference type="NCBI Taxonomy" id="372326"/>
    <lineage>
        <taxon>Eukaryota</taxon>
        <taxon>Metazoa</taxon>
        <taxon>Chordata</taxon>
        <taxon>Craniata</taxon>
        <taxon>Vertebrata</taxon>
        <taxon>Euteleostomi</taxon>
        <taxon>Archelosauria</taxon>
        <taxon>Archosauria</taxon>
        <taxon>Dinosauria</taxon>
        <taxon>Saurischia</taxon>
        <taxon>Theropoda</taxon>
        <taxon>Coelurosauria</taxon>
        <taxon>Aves</taxon>
        <taxon>Neognathae</taxon>
        <taxon>Neoaves</taxon>
        <taxon>Columbimorphae</taxon>
        <taxon>Columbiformes</taxon>
        <taxon>Columbidae</taxon>
        <taxon>Patagioenas</taxon>
    </lineage>
</organism>
<evidence type="ECO:0000313" key="1">
    <source>
        <dbReference type="EMBL" id="OPJ76561.1"/>
    </source>
</evidence>
<sequence>MQPTPQQHFSLVLKFVTSTKIKFMLVYYEIFWVDSSLYGPHYSPWAFGALISTPRWHQAGLGSSGR</sequence>
<name>A0A1V4JWP6_PATFA</name>